<dbReference type="GO" id="GO:0045494">
    <property type="term" value="P:photoreceptor cell maintenance"/>
    <property type="evidence" value="ECO:0007669"/>
    <property type="project" value="InterPro"/>
</dbReference>
<feature type="domain" description="Thioredoxin" evidence="1">
    <location>
        <begin position="1"/>
        <end position="143"/>
    </location>
</feature>
<dbReference type="GO" id="GO:0007600">
    <property type="term" value="P:sensory perception"/>
    <property type="evidence" value="ECO:0007669"/>
    <property type="project" value="InterPro"/>
</dbReference>
<dbReference type="Pfam" id="PF13905">
    <property type="entry name" value="Thioredoxin_8"/>
    <property type="match status" value="1"/>
</dbReference>
<dbReference type="Gene3D" id="3.40.30.10">
    <property type="entry name" value="Glutaredoxin"/>
    <property type="match status" value="1"/>
</dbReference>
<evidence type="ECO:0000313" key="2">
    <source>
        <dbReference type="EMBL" id="MIC88635.1"/>
    </source>
</evidence>
<dbReference type="InterPro" id="IPR029519">
    <property type="entry name" value="RdCVF2"/>
</dbReference>
<dbReference type="InterPro" id="IPR036249">
    <property type="entry name" value="Thioredoxin-like_sf"/>
</dbReference>
<dbReference type="PROSITE" id="PS51352">
    <property type="entry name" value="THIOREDOXIN_2"/>
    <property type="match status" value="1"/>
</dbReference>
<dbReference type="PANTHER" id="PTHR46762">
    <property type="entry name" value="NUCLEOREDOXIN-LIKE PROTEIN 2"/>
    <property type="match status" value="1"/>
</dbReference>
<dbReference type="EMBL" id="GGNE01000094">
    <property type="protein sequence ID" value="MIC88635.1"/>
    <property type="molecule type" value="Transcribed_RNA"/>
</dbReference>
<name>A0A4D5R909_SCOVI</name>
<dbReference type="SUPFAM" id="SSF52833">
    <property type="entry name" value="Thioredoxin-like"/>
    <property type="match status" value="1"/>
</dbReference>
<organism evidence="2">
    <name type="scientific">Scolopendra viridis</name>
    <name type="common">Giant centipede</name>
    <dbReference type="NCBI Taxonomy" id="118503"/>
    <lineage>
        <taxon>Eukaryota</taxon>
        <taxon>Metazoa</taxon>
        <taxon>Ecdysozoa</taxon>
        <taxon>Arthropoda</taxon>
        <taxon>Myriapoda</taxon>
        <taxon>Chilopoda</taxon>
        <taxon>Pleurostigmophora</taxon>
        <taxon>Scolopendromorpha</taxon>
        <taxon>Scolopendridae</taxon>
        <taxon>Scolopendra</taxon>
    </lineage>
</organism>
<evidence type="ECO:0000259" key="1">
    <source>
        <dbReference type="PROSITE" id="PS51352"/>
    </source>
</evidence>
<reference evidence="2" key="1">
    <citation type="journal article" date="2018" name="Toxicon">
        <title>Venom-gland transcriptomics and venom proteomics of the giant Florida blue centipede, Scolopendra viridis.</title>
        <authorList>
            <person name="Ward M.J."/>
            <person name="Rokyta D.R."/>
        </authorList>
    </citation>
    <scope>NUCLEOTIDE SEQUENCE</scope>
    <source>
        <tissue evidence="2">Venom gland</tissue>
    </source>
</reference>
<proteinExistence type="predicted"/>
<dbReference type="InterPro" id="IPR013766">
    <property type="entry name" value="Thioredoxin_domain"/>
</dbReference>
<protein>
    <submittedName>
        <fullName evidence="2">Nucleoredoxin-like protein 2</fullName>
    </submittedName>
</protein>
<dbReference type="AlphaFoldDB" id="A0A4D5R909"/>
<sequence>MDSLAGNTLQKKNGDLIGAGQALKAVDVVGLYFSAEWCPPCRKFTVSLAEAYKDLKGKGKPFEVVFVSLDVSKEEMKTTMDEVHGDWLAVPFGDPLVPDLEQKYAVEVVPTLVIVKKSGEIITMEGRRDVSKKGAAAFDSWQQGKAATSESDDQ</sequence>
<dbReference type="CDD" id="cd02964">
    <property type="entry name" value="TryX_like_family"/>
    <property type="match status" value="1"/>
</dbReference>
<accession>A0A4D5R909</accession>
<dbReference type="InterPro" id="IPR012336">
    <property type="entry name" value="Thioredoxin-like_fold"/>
</dbReference>
<dbReference type="PANTHER" id="PTHR46762:SF1">
    <property type="entry name" value="NUCLEOREDOXIN-LIKE PROTEIN 2"/>
    <property type="match status" value="1"/>
</dbReference>